<protein>
    <submittedName>
        <fullName evidence="2">Uncharacterized protein</fullName>
    </submittedName>
</protein>
<evidence type="ECO:0000256" key="1">
    <source>
        <dbReference type="SAM" id="MobiDB-lite"/>
    </source>
</evidence>
<dbReference type="AlphaFoldDB" id="A0A285RWK5"/>
<dbReference type="Proteomes" id="UP000219111">
    <property type="component" value="Unassembled WGS sequence"/>
</dbReference>
<evidence type="ECO:0000313" key="3">
    <source>
        <dbReference type="Proteomes" id="UP000219111"/>
    </source>
</evidence>
<proteinExistence type="predicted"/>
<reference evidence="3" key="1">
    <citation type="submission" date="2017-08" db="EMBL/GenBank/DDBJ databases">
        <authorList>
            <person name="Varghese N."/>
            <person name="Submissions S."/>
        </authorList>
    </citation>
    <scope>NUCLEOTIDE SEQUENCE [LARGE SCALE GENOMIC DNA]</scope>
    <source>
        <strain evidence="3">JA276</strain>
    </source>
</reference>
<sequence length="151" mass="16318">MDDHGEILARLRRPKLLIHAARFGQRDYRRDRDLRRILGVAEVPAPAAALAALIAQEAALETARQAGAAQYSFLHQVELLIAILAESRARRAQRDLKSEPSTPRTSACPALAPSCRASALPNTSATESEPEDAPRRDTFGIAAGVEFPPGT</sequence>
<organism evidence="2 3">
    <name type="scientific">Rhodobacter maris</name>
    <dbReference type="NCBI Taxonomy" id="446682"/>
    <lineage>
        <taxon>Bacteria</taxon>
        <taxon>Pseudomonadati</taxon>
        <taxon>Pseudomonadota</taxon>
        <taxon>Alphaproteobacteria</taxon>
        <taxon>Rhodobacterales</taxon>
        <taxon>Rhodobacter group</taxon>
        <taxon>Rhodobacter</taxon>
    </lineage>
</organism>
<dbReference type="EMBL" id="OBMT01000002">
    <property type="protein sequence ID" value="SOB98681.1"/>
    <property type="molecule type" value="Genomic_DNA"/>
</dbReference>
<keyword evidence="3" id="KW-1185">Reference proteome</keyword>
<name>A0A285RWK5_9RHOB</name>
<dbReference type="Pfam" id="PF20083">
    <property type="entry name" value="DUF6477"/>
    <property type="match status" value="1"/>
</dbReference>
<gene>
    <name evidence="2" type="ORF">SAMN05877831_10241</name>
</gene>
<feature type="region of interest" description="Disordered" evidence="1">
    <location>
        <begin position="92"/>
        <end position="151"/>
    </location>
</feature>
<evidence type="ECO:0000313" key="2">
    <source>
        <dbReference type="EMBL" id="SOB98681.1"/>
    </source>
</evidence>
<accession>A0A285RWK5</accession>
<dbReference type="InterPro" id="IPR045516">
    <property type="entry name" value="DUF6477"/>
</dbReference>